<sequence length="509" mass="53974">MDTTMMRFLSFPLAVFLSLGVYDSIGTVDDYSSVISGGNPGCCNPDIPKDARPMQDDVKPQSVYTWYGPGDVAGPIRPRSSRNIIYRAAVKGGYGSESYNSQTSSSGGTVTSGSSSSDPRSQLQGSQPASVGSGSLVGSAASMGISGYGSSRSVSVQDSDTIGSSMVLMPLQQSSNSVFRPKQLTGQIPLQTSNEPGSQQVVQTISQSSGQQPAQASSGTMAQSSTLQLTQTSGQQLAQASSQFARQSNRGPLKPPRDQLWQTGSKLFSGSRPVQDPSFGFFKPLPPKNESMPLPNYQIVQQSSELNSPQLAQVSYALMSQSSSQQLAQSSSQQPVQTSYETVAQPSSQQLAQVIQPSNEPAQTSFQSVAHASSQQLPQATNLPLVLSGSQQLEQASSQFVAQPSSHLAQASYQSAEAPYQSVSQPSGQSVYLQPGFQLPSMPDQSSYASLSSFGSQPLEQPANVQLASSYESVSQQPDLQDIAPLHPQTTQNERLSPGMLRQLQQVKS</sequence>
<proteinExistence type="predicted"/>
<keyword evidence="2" id="KW-0732">Signal</keyword>
<dbReference type="OrthoDB" id="8964504at2759"/>
<evidence type="ECO:0000256" key="2">
    <source>
        <dbReference type="SAM" id="SignalP"/>
    </source>
</evidence>
<name>A0A9R0B4Q1_CYPCA</name>
<feature type="region of interest" description="Disordered" evidence="1">
    <location>
        <begin position="348"/>
        <end position="373"/>
    </location>
</feature>
<protein>
    <submittedName>
        <fullName evidence="3">POU domain, class 6, transcription factor 2-like isoform X1</fullName>
    </submittedName>
</protein>
<dbReference type="AlphaFoldDB" id="A0A9R0B4Q1"/>
<feature type="compositionally biased region" description="Low complexity" evidence="1">
    <location>
        <begin position="197"/>
        <end position="243"/>
    </location>
</feature>
<dbReference type="GeneID" id="109098566"/>
<gene>
    <name evidence="3" type="primary">LOC109098566</name>
</gene>
<dbReference type="KEGG" id="ccar:109098566"/>
<feature type="signal peptide" evidence="2">
    <location>
        <begin position="1"/>
        <end position="20"/>
    </location>
</feature>
<evidence type="ECO:0000313" key="3">
    <source>
        <dbReference type="RefSeq" id="XP_042622449.1"/>
    </source>
</evidence>
<evidence type="ECO:0000256" key="1">
    <source>
        <dbReference type="SAM" id="MobiDB-lite"/>
    </source>
</evidence>
<feature type="region of interest" description="Disordered" evidence="1">
    <location>
        <begin position="434"/>
        <end position="509"/>
    </location>
</feature>
<feature type="compositionally biased region" description="Polar residues" evidence="1">
    <location>
        <begin position="443"/>
        <end position="479"/>
    </location>
</feature>
<reference evidence="3" key="1">
    <citation type="submission" date="2025-08" db="UniProtKB">
        <authorList>
            <consortium name="RefSeq"/>
        </authorList>
    </citation>
    <scope>IDENTIFICATION</scope>
    <source>
        <tissue evidence="3">Muscle</tissue>
    </source>
</reference>
<dbReference type="Proteomes" id="UP001155660">
    <property type="component" value="Chromosome A11"/>
</dbReference>
<feature type="compositionally biased region" description="Low complexity" evidence="1">
    <location>
        <begin position="101"/>
        <end position="135"/>
    </location>
</feature>
<feature type="chain" id="PRO_5040184182" evidence="2">
    <location>
        <begin position="21"/>
        <end position="509"/>
    </location>
</feature>
<accession>A0A9R0B4Q1</accession>
<dbReference type="RefSeq" id="XP_042622449.1">
    <property type="nucleotide sequence ID" value="XM_042766515.1"/>
</dbReference>
<organism evidence="3">
    <name type="scientific">Cyprinus carpio</name>
    <name type="common">Common carp</name>
    <dbReference type="NCBI Taxonomy" id="7962"/>
    <lineage>
        <taxon>Eukaryota</taxon>
        <taxon>Metazoa</taxon>
        <taxon>Chordata</taxon>
        <taxon>Craniata</taxon>
        <taxon>Vertebrata</taxon>
        <taxon>Euteleostomi</taxon>
        <taxon>Actinopterygii</taxon>
        <taxon>Neopterygii</taxon>
        <taxon>Teleostei</taxon>
        <taxon>Ostariophysi</taxon>
        <taxon>Cypriniformes</taxon>
        <taxon>Cyprinidae</taxon>
        <taxon>Cyprininae</taxon>
        <taxon>Cyprinus</taxon>
    </lineage>
</organism>
<feature type="region of interest" description="Disordered" evidence="1">
    <location>
        <begin position="188"/>
        <end position="287"/>
    </location>
</feature>
<feature type="region of interest" description="Disordered" evidence="1">
    <location>
        <begin position="95"/>
        <end position="135"/>
    </location>
</feature>